<evidence type="ECO:0000313" key="1">
    <source>
        <dbReference type="EMBL" id="RYT41158.1"/>
    </source>
</evidence>
<protein>
    <submittedName>
        <fullName evidence="1">Uncharacterized protein</fullName>
    </submittedName>
</protein>
<sequence length="69" mass="8535">MVRETWRSSFRSHKLKISTFLENAHKMNFLFLFCDQKQQIFNIIKCRDKCMRIRRKGRKRLRKPPVSLH</sequence>
<keyword evidence="2" id="KW-1185">Reference proteome</keyword>
<dbReference type="Proteomes" id="UP000292985">
    <property type="component" value="Unassembled WGS sequence"/>
</dbReference>
<reference evidence="1 2" key="1">
    <citation type="journal article" date="2019" name="Science, e1252229">
        <title>Invertible promoters mediate bacterial phase variation, antibiotic resistance, and host adaptation in the gut.</title>
        <authorList>
            <person name="Jiang X."/>
            <person name="Hall A.B."/>
            <person name="Arthur T.D."/>
            <person name="Plichta D.R."/>
            <person name="Covington C.T."/>
            <person name="Poyet M."/>
            <person name="Crothers J."/>
            <person name="Moses P.L."/>
            <person name="Tolonen A.C."/>
            <person name="Vlamakis H."/>
            <person name="Alm E.J."/>
            <person name="Xavier R.J."/>
        </authorList>
    </citation>
    <scope>NUCLEOTIDE SEQUENCE [LARGE SCALE GENOMIC DNA]</scope>
    <source>
        <strain evidence="2">ca_0067</strain>
    </source>
</reference>
<evidence type="ECO:0000313" key="2">
    <source>
        <dbReference type="Proteomes" id="UP000292985"/>
    </source>
</evidence>
<proteinExistence type="predicted"/>
<dbReference type="EMBL" id="RCYA01000012">
    <property type="protein sequence ID" value="RYT41158.1"/>
    <property type="molecule type" value="Genomic_DNA"/>
</dbReference>
<comment type="caution">
    <text evidence="1">The sequence shown here is derived from an EMBL/GenBank/DDBJ whole genome shotgun (WGS) entry which is preliminary data.</text>
</comment>
<organism evidence="1 2">
    <name type="scientific">Citrobacter amalonaticus</name>
    <dbReference type="NCBI Taxonomy" id="35703"/>
    <lineage>
        <taxon>Bacteria</taxon>
        <taxon>Pseudomonadati</taxon>
        <taxon>Pseudomonadota</taxon>
        <taxon>Gammaproteobacteria</taxon>
        <taxon>Enterobacterales</taxon>
        <taxon>Enterobacteriaceae</taxon>
        <taxon>Citrobacter</taxon>
    </lineage>
</organism>
<accession>A0ABY0HRW2</accession>
<name>A0ABY0HRW2_CITAM</name>
<gene>
    <name evidence="1" type="ORF">EAJ18_20575</name>
</gene>